<dbReference type="InterPro" id="IPR005467">
    <property type="entry name" value="His_kinase_dom"/>
</dbReference>
<evidence type="ECO:0000256" key="5">
    <source>
        <dbReference type="ARBA" id="ARBA00023163"/>
    </source>
</evidence>
<dbReference type="Pfam" id="PF02518">
    <property type="entry name" value="HATPase_c"/>
    <property type="match status" value="1"/>
</dbReference>
<dbReference type="SUPFAM" id="SSF46689">
    <property type="entry name" value="Homeodomain-like"/>
    <property type="match status" value="1"/>
</dbReference>
<dbReference type="SUPFAM" id="SSF52172">
    <property type="entry name" value="CheY-like"/>
    <property type="match status" value="1"/>
</dbReference>
<keyword evidence="3 6" id="KW-0597">Phosphoprotein</keyword>
<evidence type="ECO:0000259" key="8">
    <source>
        <dbReference type="PROSITE" id="PS01124"/>
    </source>
</evidence>
<accession>A0ABS4BXW9</accession>
<dbReference type="InterPro" id="IPR015943">
    <property type="entry name" value="WD40/YVTN_repeat-like_dom_sf"/>
</dbReference>
<dbReference type="CDD" id="cd17574">
    <property type="entry name" value="REC_OmpR"/>
    <property type="match status" value="1"/>
</dbReference>
<dbReference type="InterPro" id="IPR003594">
    <property type="entry name" value="HATPase_dom"/>
</dbReference>
<dbReference type="Pfam" id="PF00512">
    <property type="entry name" value="HisKA"/>
    <property type="match status" value="1"/>
</dbReference>
<keyword evidence="4" id="KW-0805">Transcription regulation</keyword>
<keyword evidence="5" id="KW-0804">Transcription</keyword>
<dbReference type="InterPro" id="IPR011123">
    <property type="entry name" value="Y_Y_Y"/>
</dbReference>
<dbReference type="InterPro" id="IPR011110">
    <property type="entry name" value="Reg_prop"/>
</dbReference>
<gene>
    <name evidence="11" type="ORF">J8H85_16485</name>
</gene>
<keyword evidence="12" id="KW-1185">Reference proteome</keyword>
<dbReference type="Gene3D" id="2.130.10.10">
    <property type="entry name" value="YVTN repeat-like/Quinoprotein amine dehydrogenase"/>
    <property type="match status" value="3"/>
</dbReference>
<feature type="transmembrane region" description="Helical" evidence="7">
    <location>
        <begin position="817"/>
        <end position="839"/>
    </location>
</feature>
<dbReference type="PROSITE" id="PS50109">
    <property type="entry name" value="HIS_KIN"/>
    <property type="match status" value="1"/>
</dbReference>
<dbReference type="PANTHER" id="PTHR43547">
    <property type="entry name" value="TWO-COMPONENT HISTIDINE KINASE"/>
    <property type="match status" value="1"/>
</dbReference>
<feature type="modified residue" description="4-aspartylphosphate" evidence="6">
    <location>
        <position position="1182"/>
    </location>
</feature>
<dbReference type="Gene3D" id="1.10.287.130">
    <property type="match status" value="1"/>
</dbReference>
<dbReference type="InterPro" id="IPR036097">
    <property type="entry name" value="HisK_dim/P_sf"/>
</dbReference>
<proteinExistence type="predicted"/>
<evidence type="ECO:0000259" key="10">
    <source>
        <dbReference type="PROSITE" id="PS50110"/>
    </source>
</evidence>
<keyword evidence="7" id="KW-0812">Transmembrane</keyword>
<comment type="catalytic activity">
    <reaction evidence="1">
        <text>ATP + protein L-histidine = ADP + protein N-phospho-L-histidine.</text>
        <dbReference type="EC" id="2.7.13.3"/>
    </reaction>
</comment>
<dbReference type="CDD" id="cd00082">
    <property type="entry name" value="HisKA"/>
    <property type="match status" value="1"/>
</dbReference>
<dbReference type="EMBL" id="JAGJCB010000022">
    <property type="protein sequence ID" value="MBP0905433.1"/>
    <property type="molecule type" value="Genomic_DNA"/>
</dbReference>
<comment type="caution">
    <text evidence="11">The sequence shown here is derived from an EMBL/GenBank/DDBJ whole genome shotgun (WGS) entry which is preliminary data.</text>
</comment>
<evidence type="ECO:0000313" key="12">
    <source>
        <dbReference type="Proteomes" id="UP000670776"/>
    </source>
</evidence>
<evidence type="ECO:0000256" key="3">
    <source>
        <dbReference type="ARBA" id="ARBA00022553"/>
    </source>
</evidence>
<dbReference type="Gene3D" id="2.60.40.10">
    <property type="entry name" value="Immunoglobulins"/>
    <property type="match status" value="1"/>
</dbReference>
<dbReference type="Proteomes" id="UP000670776">
    <property type="component" value="Unassembled WGS sequence"/>
</dbReference>
<organism evidence="11 12">
    <name type="scientific">Mariniflexile gromovii</name>
    <dbReference type="NCBI Taxonomy" id="362523"/>
    <lineage>
        <taxon>Bacteria</taxon>
        <taxon>Pseudomonadati</taxon>
        <taxon>Bacteroidota</taxon>
        <taxon>Flavobacteriia</taxon>
        <taxon>Flavobacteriales</taxon>
        <taxon>Flavobacteriaceae</taxon>
        <taxon>Mariniflexile</taxon>
    </lineage>
</organism>
<dbReference type="EC" id="2.7.13.3" evidence="2"/>
<dbReference type="SUPFAM" id="SSF55874">
    <property type="entry name" value="ATPase domain of HSP90 chaperone/DNA topoisomerase II/histidine kinase"/>
    <property type="match status" value="1"/>
</dbReference>
<dbReference type="InterPro" id="IPR013783">
    <property type="entry name" value="Ig-like_fold"/>
</dbReference>
<dbReference type="InterPro" id="IPR011006">
    <property type="entry name" value="CheY-like_superfamily"/>
</dbReference>
<protein>
    <recommendedName>
        <fullName evidence="2">histidine kinase</fullName>
        <ecNumber evidence="2">2.7.13.3</ecNumber>
    </recommendedName>
</protein>
<dbReference type="Gene3D" id="1.10.10.60">
    <property type="entry name" value="Homeodomain-like"/>
    <property type="match status" value="2"/>
</dbReference>
<dbReference type="PRINTS" id="PR00344">
    <property type="entry name" value="BCTRLSENSOR"/>
</dbReference>
<evidence type="ECO:0000313" key="11">
    <source>
        <dbReference type="EMBL" id="MBP0905433.1"/>
    </source>
</evidence>
<dbReference type="PROSITE" id="PS01124">
    <property type="entry name" value="HTH_ARAC_FAMILY_2"/>
    <property type="match status" value="1"/>
</dbReference>
<sequence>MSKKSVYNHLIISTILLCLSFCNSFFLGAQNFERFSNKEGFNQNTINAISQDRYGFLWFGTPNGLIKYDGYEFETYTTQLKSNGTISSNFITSLYNDPNGVLWIGTNVGLNIYVPWLEKFYTIPLTSKINITHITSGPQGAIWFSGRNKLYACHITDVVHGVFEVSSDMLTSFSNVANINQFSFTDNNSIILATSNNLNELYFAEGSNGINTVVERIIEFDNFKGSYISSVNSIKNLLWIGTNNGLYKTSFENSGIHVIRKYDINNNLNNNPLYVNTIFEDNNGTIWIGTRASGLLKYLDTIDEFISYSNSPKNNHSLSSNLVNAIFQDNYDVLWIGTGQGGLNKLDIAQKQFINYSKNPYDPQSIKDNLITSILEDSKGKLWISTFNRDLYRSTKSINDKTVRDIKFENISNQLDLTIIRCIYEDSKGFIWFGSNSDLHVYNPNTEQFKKVILKHKGAVAQDQLYRSLCQIDDNTLVFVGNQVTVIKNPWDKIQHEKQPKIEVLTTLDIDPSIVYQTVINDKNKNLWFGTTDGVYYGSFDGKNINIKKHITDNDDEISLSYPNVFSLHEDTKGNIWVGTFGGGLNKISLNKDGIPDKIAFFRKNDILPDDAIYGILQEDENLLWISTDMGLVKFNTNTEEVNVFDVRDGLAQNNFRQAAYFKGDSGYYYFGGLNGLTIFKPQNIRLNVTPPKIIITSLLVNNKEIKIGERLDNNVVLEKSISETEKITISQNEQTIAFKLVAEHTSTPSKNKLAYKLNGFNDEWIEEHTGKTTVTYTNLSAGEYVFEAKSENGDGVWSPEIKRLKIVILPPWYQTWWSYMLFVLLTLLICIAIIIYFVQHEKLKQRLKYEQLDKERLDIINQGKFRYFTNISHEFRTPLTLIAGPLEHIISTNKDAGNTKYLAIIEKNTKRLLSLVDQLITFRKAEQGYIDLHFSQNTLGGFIYPTTEAFENYATEKGINFFYKVNSPNEEIVIDTEKVERILFNLLSNAFKNTPINGSISIESDIIYKSGTKMIQIDVIDTGKGIPAKDLVNIFERFYQLGNNSETVSGGGIGLAFCKSLINLLEGEISVKSEPFVETRFSVLIPTGNIEDYNNIEVNTNTKSFIKDWVPLSTEYKNETLNEKATEELKEHHLLIVEDEEDVQNFLTSTLSKNYNITIANNGLEALEQIKINEPTLVISDVMMPEMDGFAFCEKIKSNPQTCHIPVLLLTALGTNDDIIKGLEFGADEYVSKPFSIKVLELRIKKLIENNLKIKEYFSKNSELPKKGIELSTRDKAFINDIIKVIEENISDSNFGVVELSAEMNISPSHFYRKLKQLTGQIPNAFLRNFRLQRAAELLRKNDGANVTEVMYQIGIESKSYFSTSFKKLHGVTPSEFAKNSE</sequence>
<dbReference type="InterPro" id="IPR001789">
    <property type="entry name" value="Sig_transdc_resp-reg_receiver"/>
</dbReference>
<dbReference type="SMART" id="SM00387">
    <property type="entry name" value="HATPase_c"/>
    <property type="match status" value="1"/>
</dbReference>
<dbReference type="InterPro" id="IPR003661">
    <property type="entry name" value="HisK_dim/P_dom"/>
</dbReference>
<dbReference type="Pfam" id="PF07494">
    <property type="entry name" value="Reg_prop"/>
    <property type="match status" value="7"/>
</dbReference>
<evidence type="ECO:0000256" key="7">
    <source>
        <dbReference type="SAM" id="Phobius"/>
    </source>
</evidence>
<dbReference type="RefSeq" id="WP_209656450.1">
    <property type="nucleotide sequence ID" value="NZ_JAGJCB010000022.1"/>
</dbReference>
<dbReference type="Pfam" id="PF12833">
    <property type="entry name" value="HTH_18"/>
    <property type="match status" value="1"/>
</dbReference>
<feature type="domain" description="Histidine kinase" evidence="9">
    <location>
        <begin position="871"/>
        <end position="1090"/>
    </location>
</feature>
<dbReference type="Pfam" id="PF07495">
    <property type="entry name" value="Y_Y_Y"/>
    <property type="match status" value="1"/>
</dbReference>
<dbReference type="Gene3D" id="3.30.565.10">
    <property type="entry name" value="Histidine kinase-like ATPase, C-terminal domain"/>
    <property type="match status" value="1"/>
</dbReference>
<dbReference type="SUPFAM" id="SSF47384">
    <property type="entry name" value="Homodimeric domain of signal transducing histidine kinase"/>
    <property type="match status" value="1"/>
</dbReference>
<dbReference type="InterPro" id="IPR036890">
    <property type="entry name" value="HATPase_C_sf"/>
</dbReference>
<evidence type="ECO:0000256" key="1">
    <source>
        <dbReference type="ARBA" id="ARBA00000085"/>
    </source>
</evidence>
<dbReference type="InterPro" id="IPR004358">
    <property type="entry name" value="Sig_transdc_His_kin-like_C"/>
</dbReference>
<evidence type="ECO:0000259" key="9">
    <source>
        <dbReference type="PROSITE" id="PS50109"/>
    </source>
</evidence>
<dbReference type="SMART" id="SM00388">
    <property type="entry name" value="HisKA"/>
    <property type="match status" value="1"/>
</dbReference>
<dbReference type="SMART" id="SM00448">
    <property type="entry name" value="REC"/>
    <property type="match status" value="1"/>
</dbReference>
<dbReference type="PANTHER" id="PTHR43547:SF2">
    <property type="entry name" value="HYBRID SIGNAL TRANSDUCTION HISTIDINE KINASE C"/>
    <property type="match status" value="1"/>
</dbReference>
<dbReference type="InterPro" id="IPR009057">
    <property type="entry name" value="Homeodomain-like_sf"/>
</dbReference>
<evidence type="ECO:0000256" key="2">
    <source>
        <dbReference type="ARBA" id="ARBA00012438"/>
    </source>
</evidence>
<dbReference type="PROSITE" id="PS50110">
    <property type="entry name" value="RESPONSE_REGULATORY"/>
    <property type="match status" value="1"/>
</dbReference>
<keyword evidence="7" id="KW-1133">Transmembrane helix</keyword>
<evidence type="ECO:0000256" key="4">
    <source>
        <dbReference type="ARBA" id="ARBA00023015"/>
    </source>
</evidence>
<evidence type="ECO:0000256" key="6">
    <source>
        <dbReference type="PROSITE-ProRule" id="PRU00169"/>
    </source>
</evidence>
<name>A0ABS4BXW9_9FLAO</name>
<dbReference type="InterPro" id="IPR018060">
    <property type="entry name" value="HTH_AraC"/>
</dbReference>
<dbReference type="Pfam" id="PF00072">
    <property type="entry name" value="Response_reg"/>
    <property type="match status" value="1"/>
</dbReference>
<dbReference type="Gene3D" id="3.40.50.2300">
    <property type="match status" value="1"/>
</dbReference>
<feature type="domain" description="Response regulatory" evidence="10">
    <location>
        <begin position="1134"/>
        <end position="1249"/>
    </location>
</feature>
<dbReference type="SMART" id="SM00342">
    <property type="entry name" value="HTH_ARAC"/>
    <property type="match status" value="1"/>
</dbReference>
<feature type="domain" description="HTH araC/xylS-type" evidence="8">
    <location>
        <begin position="1281"/>
        <end position="1381"/>
    </location>
</feature>
<keyword evidence="7" id="KW-0472">Membrane</keyword>
<reference evidence="11 12" key="1">
    <citation type="submission" date="2021-04" db="EMBL/GenBank/DDBJ databases">
        <title>Mariniflexile gromovii gen. nov., sp. nov., a gliding bacterium isolated from the sea urchin Strongylocentrotus intermedius.</title>
        <authorList>
            <person name="Ko S."/>
            <person name="Le V."/>
            <person name="Ahn C.-Y."/>
            <person name="Oh H.-M."/>
        </authorList>
    </citation>
    <scope>NUCLEOTIDE SEQUENCE [LARGE SCALE GENOMIC DNA]</scope>
    <source>
        <strain evidence="11 12">KCTC 12570</strain>
    </source>
</reference>
<dbReference type="SUPFAM" id="SSF63829">
    <property type="entry name" value="Calcium-dependent phosphotriesterase"/>
    <property type="match status" value="2"/>
</dbReference>